<evidence type="ECO:0000313" key="8">
    <source>
        <dbReference type="Proteomes" id="UP000736335"/>
    </source>
</evidence>
<keyword evidence="4 6" id="KW-1133">Transmembrane helix</keyword>
<reference evidence="7" key="2">
    <citation type="submission" date="2020-11" db="EMBL/GenBank/DDBJ databases">
        <authorList>
            <consortium name="DOE Joint Genome Institute"/>
            <person name="Kuo A."/>
            <person name="Miyauchi S."/>
            <person name="Kiss E."/>
            <person name="Drula E."/>
            <person name="Kohler A."/>
            <person name="Sanchez-Garcia M."/>
            <person name="Andreopoulos B."/>
            <person name="Barry K.W."/>
            <person name="Bonito G."/>
            <person name="Buee M."/>
            <person name="Carver A."/>
            <person name="Chen C."/>
            <person name="Cichocki N."/>
            <person name="Clum A."/>
            <person name="Culley D."/>
            <person name="Crous P.W."/>
            <person name="Fauchery L."/>
            <person name="Girlanda M."/>
            <person name="Hayes R."/>
            <person name="Keri Z."/>
            <person name="Labutti K."/>
            <person name="Lipzen A."/>
            <person name="Lombard V."/>
            <person name="Magnuson J."/>
            <person name="Maillard F."/>
            <person name="Morin E."/>
            <person name="Murat C."/>
            <person name="Nolan M."/>
            <person name="Ohm R."/>
            <person name="Pangilinan J."/>
            <person name="Pereira M."/>
            <person name="Perotto S."/>
            <person name="Peter M."/>
            <person name="Riley R."/>
            <person name="Sitrit Y."/>
            <person name="Stielow B."/>
            <person name="Szollosi G."/>
            <person name="Zifcakova L."/>
            <person name="Stursova M."/>
            <person name="Spatafora J.W."/>
            <person name="Tedersoo L."/>
            <person name="Vaario L.-M."/>
            <person name="Yamada A."/>
            <person name="Yan M."/>
            <person name="Wang P."/>
            <person name="Xu J."/>
            <person name="Bruns T."/>
            <person name="Baldrian P."/>
            <person name="Vilgalys R."/>
            <person name="Henrissat B."/>
            <person name="Grigoriev I.V."/>
            <person name="Hibbett D."/>
            <person name="Nagy L.G."/>
            <person name="Martin F.M."/>
        </authorList>
    </citation>
    <scope>NUCLEOTIDE SEQUENCE</scope>
    <source>
        <strain evidence="7">UH-Tt-Lm1</strain>
    </source>
</reference>
<keyword evidence="3 6" id="KW-0812">Transmembrane</keyword>
<proteinExistence type="inferred from homology"/>
<evidence type="ECO:0000256" key="1">
    <source>
        <dbReference type="ARBA" id="ARBA00004141"/>
    </source>
</evidence>
<evidence type="ECO:0000313" key="7">
    <source>
        <dbReference type="EMBL" id="KAF9791223.1"/>
    </source>
</evidence>
<dbReference type="EMBL" id="WIUZ02000002">
    <property type="protein sequence ID" value="KAF9791223.1"/>
    <property type="molecule type" value="Genomic_DNA"/>
</dbReference>
<sequence>MVSLNLFSNNAPCDTVCGRPDTQEEQSTANVFEHAYRHLADYRNICQVYYVRAYEKQNPEIDAWANDLLKTLWTATTVRDPEQCPKIEYDNDTTTSSLPALPPKPELDKILTAVILIHIASAKGYSARTRAFLPRIGTVDESAIVHTLKNPDDVLKKAQKEADAAKDQQAEAGAAWRTAGMAAGAVAGGVLIGVTGGLAAPLVGAGFSAILGAVGLGGTAAGILVTALAGSSVVCGSLFGAYGAHRTSTMIGRHTKDVHDLAIVPVYPPKDTLAIRLCVSGWLNVKDDVVNPWKFFDESQDTFALQWEVDALLELSDALVALLKDKAVGYIKKEIIRRTVLASLFASLSPVAYLQIGKIIDNPWSNAQALAVKAGRVLGILLSQRVLGTRPVTLTGYSLGSLVIFEALKYLSSLPSSQTTHLIDSAYLFGLPTSTRDVASWKKVRSVVSGRLVNGWVEPEEDYVLAILSRATMLAEGSWGVAGLAPVQVMGIENVKCEGVEGHLKWIGMVGKCLEKSGANGIVKQEVENKATDVGKQLEMIRDEAEKVPESATAKEVLGAEDK</sequence>
<comment type="subcellular location">
    <subcellularLocation>
        <location evidence="1">Membrane</location>
        <topology evidence="1">Multi-pass membrane protein</topology>
    </subcellularLocation>
</comment>
<accession>A0A9P6LBG1</accession>
<dbReference type="Pfam" id="PF05277">
    <property type="entry name" value="DUF726"/>
    <property type="match status" value="1"/>
</dbReference>
<organism evidence="7 8">
    <name type="scientific">Thelephora terrestris</name>
    <dbReference type="NCBI Taxonomy" id="56493"/>
    <lineage>
        <taxon>Eukaryota</taxon>
        <taxon>Fungi</taxon>
        <taxon>Dikarya</taxon>
        <taxon>Basidiomycota</taxon>
        <taxon>Agaricomycotina</taxon>
        <taxon>Agaricomycetes</taxon>
        <taxon>Thelephorales</taxon>
        <taxon>Thelephoraceae</taxon>
        <taxon>Thelephora</taxon>
    </lineage>
</organism>
<reference evidence="7" key="1">
    <citation type="journal article" date="2020" name="Nat. Commun.">
        <title>Large-scale genome sequencing of mycorrhizal fungi provides insights into the early evolution of symbiotic traits.</title>
        <authorList>
            <person name="Miyauchi S."/>
            <person name="Kiss E."/>
            <person name="Kuo A."/>
            <person name="Drula E."/>
            <person name="Kohler A."/>
            <person name="Sanchez-Garcia M."/>
            <person name="Morin E."/>
            <person name="Andreopoulos B."/>
            <person name="Barry K.W."/>
            <person name="Bonito G."/>
            <person name="Buee M."/>
            <person name="Carver A."/>
            <person name="Chen C."/>
            <person name="Cichocki N."/>
            <person name="Clum A."/>
            <person name="Culley D."/>
            <person name="Crous P.W."/>
            <person name="Fauchery L."/>
            <person name="Girlanda M."/>
            <person name="Hayes R.D."/>
            <person name="Keri Z."/>
            <person name="LaButti K."/>
            <person name="Lipzen A."/>
            <person name="Lombard V."/>
            <person name="Magnuson J."/>
            <person name="Maillard F."/>
            <person name="Murat C."/>
            <person name="Nolan M."/>
            <person name="Ohm R.A."/>
            <person name="Pangilinan J."/>
            <person name="Pereira M.F."/>
            <person name="Perotto S."/>
            <person name="Peter M."/>
            <person name="Pfister S."/>
            <person name="Riley R."/>
            <person name="Sitrit Y."/>
            <person name="Stielow J.B."/>
            <person name="Szollosi G."/>
            <person name="Zifcakova L."/>
            <person name="Stursova M."/>
            <person name="Spatafora J.W."/>
            <person name="Tedersoo L."/>
            <person name="Vaario L.M."/>
            <person name="Yamada A."/>
            <person name="Yan M."/>
            <person name="Wang P."/>
            <person name="Xu J."/>
            <person name="Bruns T."/>
            <person name="Baldrian P."/>
            <person name="Vilgalys R."/>
            <person name="Dunand C."/>
            <person name="Henrissat B."/>
            <person name="Grigoriev I.V."/>
            <person name="Hibbett D."/>
            <person name="Nagy L.G."/>
            <person name="Martin F.M."/>
        </authorList>
    </citation>
    <scope>NUCLEOTIDE SEQUENCE</scope>
    <source>
        <strain evidence="7">UH-Tt-Lm1</strain>
    </source>
</reference>
<gene>
    <name evidence="7" type="ORF">BJ322DRAFT_1104886</name>
</gene>
<dbReference type="SUPFAM" id="SSF53474">
    <property type="entry name" value="alpha/beta-Hydrolases"/>
    <property type="match status" value="1"/>
</dbReference>
<dbReference type="Proteomes" id="UP000736335">
    <property type="component" value="Unassembled WGS sequence"/>
</dbReference>
<dbReference type="GO" id="GO:0016020">
    <property type="term" value="C:membrane"/>
    <property type="evidence" value="ECO:0007669"/>
    <property type="project" value="UniProtKB-SubCell"/>
</dbReference>
<dbReference type="InterPro" id="IPR029058">
    <property type="entry name" value="AB_hydrolase_fold"/>
</dbReference>
<comment type="caution">
    <text evidence="7">The sequence shown here is derived from an EMBL/GenBank/DDBJ whole genome shotgun (WGS) entry which is preliminary data.</text>
</comment>
<protein>
    <submittedName>
        <fullName evidence="7">DUF726-domain-containing protein</fullName>
    </submittedName>
</protein>
<dbReference type="AlphaFoldDB" id="A0A9P6LBG1"/>
<evidence type="ECO:0000256" key="5">
    <source>
        <dbReference type="ARBA" id="ARBA00023136"/>
    </source>
</evidence>
<dbReference type="PANTHER" id="PTHR17920">
    <property type="entry name" value="TRANSMEMBRANE AND COILED-COIL DOMAIN-CONTAINING PROTEIN 4 TMCO4"/>
    <property type="match status" value="1"/>
</dbReference>
<keyword evidence="8" id="KW-1185">Reference proteome</keyword>
<dbReference type="OrthoDB" id="277931at2759"/>
<comment type="similarity">
    <text evidence="2">Belongs to the TMCO4 family.</text>
</comment>
<feature type="transmembrane region" description="Helical" evidence="6">
    <location>
        <begin position="220"/>
        <end position="244"/>
    </location>
</feature>
<keyword evidence="5 6" id="KW-0472">Membrane</keyword>
<dbReference type="PANTHER" id="PTHR17920:SF22">
    <property type="entry name" value="DUF726 DOMAIN PROTEIN (AFU_ORTHOLOGUE AFUA_2G12860)"/>
    <property type="match status" value="1"/>
</dbReference>
<evidence type="ECO:0000256" key="3">
    <source>
        <dbReference type="ARBA" id="ARBA00022692"/>
    </source>
</evidence>
<evidence type="ECO:0000256" key="6">
    <source>
        <dbReference type="SAM" id="Phobius"/>
    </source>
</evidence>
<name>A0A9P6LBG1_9AGAM</name>
<dbReference type="InterPro" id="IPR007941">
    <property type="entry name" value="DUF726"/>
</dbReference>
<evidence type="ECO:0000256" key="2">
    <source>
        <dbReference type="ARBA" id="ARBA00009824"/>
    </source>
</evidence>
<evidence type="ECO:0000256" key="4">
    <source>
        <dbReference type="ARBA" id="ARBA00022989"/>
    </source>
</evidence>
<feature type="transmembrane region" description="Helical" evidence="6">
    <location>
        <begin position="186"/>
        <end position="214"/>
    </location>
</feature>